<accession>A0ABS8T713</accession>
<evidence type="ECO:0000256" key="1">
    <source>
        <dbReference type="SAM" id="MobiDB-lite"/>
    </source>
</evidence>
<keyword evidence="3" id="KW-1185">Reference proteome</keyword>
<name>A0ABS8T713_DATST</name>
<organism evidence="2 3">
    <name type="scientific">Datura stramonium</name>
    <name type="common">Jimsonweed</name>
    <name type="synonym">Common thornapple</name>
    <dbReference type="NCBI Taxonomy" id="4076"/>
    <lineage>
        <taxon>Eukaryota</taxon>
        <taxon>Viridiplantae</taxon>
        <taxon>Streptophyta</taxon>
        <taxon>Embryophyta</taxon>
        <taxon>Tracheophyta</taxon>
        <taxon>Spermatophyta</taxon>
        <taxon>Magnoliopsida</taxon>
        <taxon>eudicotyledons</taxon>
        <taxon>Gunneridae</taxon>
        <taxon>Pentapetalae</taxon>
        <taxon>asterids</taxon>
        <taxon>lamiids</taxon>
        <taxon>Solanales</taxon>
        <taxon>Solanaceae</taxon>
        <taxon>Solanoideae</taxon>
        <taxon>Datureae</taxon>
        <taxon>Datura</taxon>
    </lineage>
</organism>
<comment type="caution">
    <text evidence="2">The sequence shown here is derived from an EMBL/GenBank/DDBJ whole genome shotgun (WGS) entry which is preliminary data.</text>
</comment>
<dbReference type="Proteomes" id="UP000823775">
    <property type="component" value="Unassembled WGS sequence"/>
</dbReference>
<reference evidence="2 3" key="1">
    <citation type="journal article" date="2021" name="BMC Genomics">
        <title>Datura genome reveals duplications of psychoactive alkaloid biosynthetic genes and high mutation rate following tissue culture.</title>
        <authorList>
            <person name="Rajewski A."/>
            <person name="Carter-House D."/>
            <person name="Stajich J."/>
            <person name="Litt A."/>
        </authorList>
    </citation>
    <scope>NUCLEOTIDE SEQUENCE [LARGE SCALE GENOMIC DNA]</scope>
    <source>
        <strain evidence="2">AR-01</strain>
    </source>
</reference>
<sequence>MGLVFSLGWFHPCRVMTPVAVEQMTISVTIESNLELLSLQSSGFHSFYSKLLCAYLELFTVKSQSSKKAAVHVRNRGRYDGTRSKKNALDDARALRRKDGRGERPWGDTVCDPWISDRETRTSTVRERQKRTLVRECNREPEIRCEHSVEGAELEPLLYVKRTYSNGVPFCMMGQRGKEQRLKPLGGNLEYRPRSFVQTDFLGKARIQSREGNSPDRTLECPKQSLSGKGSDRAMTPRRAQVIHPSDETLKAAFSSVSSGTFWVNRGRLLVTRPGDIRSENADMSNENPVKNTIACRKVFCVQSIYAENCPQGTPKGLPSDGYTKVTKLLLTTEPCLSVGANYDAGPRAAPLSSLPF</sequence>
<dbReference type="EMBL" id="JACEIK010001170">
    <property type="protein sequence ID" value="MCD7466728.1"/>
    <property type="molecule type" value="Genomic_DNA"/>
</dbReference>
<proteinExistence type="predicted"/>
<evidence type="ECO:0000313" key="2">
    <source>
        <dbReference type="EMBL" id="MCD7466728.1"/>
    </source>
</evidence>
<protein>
    <submittedName>
        <fullName evidence="2">Uncharacterized protein</fullName>
    </submittedName>
</protein>
<feature type="region of interest" description="Disordered" evidence="1">
    <location>
        <begin position="208"/>
        <end position="236"/>
    </location>
</feature>
<gene>
    <name evidence="2" type="ORF">HAX54_003722</name>
</gene>
<evidence type="ECO:0000313" key="3">
    <source>
        <dbReference type="Proteomes" id="UP000823775"/>
    </source>
</evidence>